<gene>
    <name evidence="2" type="ORF">SAMN05216302_10362</name>
</gene>
<dbReference type="Gene3D" id="1.10.150.20">
    <property type="entry name" value="5' to 3' exonuclease, C-terminal subdomain"/>
    <property type="match status" value="1"/>
</dbReference>
<protein>
    <submittedName>
        <fullName evidence="2">Helix-hairpin-helix domain-containing protein</fullName>
    </submittedName>
</protein>
<feature type="compositionally biased region" description="Basic residues" evidence="1">
    <location>
        <begin position="116"/>
        <end position="125"/>
    </location>
</feature>
<feature type="compositionally biased region" description="Polar residues" evidence="1">
    <location>
        <begin position="84"/>
        <end position="94"/>
    </location>
</feature>
<dbReference type="OrthoDB" id="8550255at2"/>
<dbReference type="EMBL" id="FOSP01000036">
    <property type="protein sequence ID" value="SFL15491.1"/>
    <property type="molecule type" value="Genomic_DNA"/>
</dbReference>
<reference evidence="3" key="1">
    <citation type="submission" date="2016-10" db="EMBL/GenBank/DDBJ databases">
        <authorList>
            <person name="Varghese N."/>
            <person name="Submissions S."/>
        </authorList>
    </citation>
    <scope>NUCLEOTIDE SEQUENCE [LARGE SCALE GENOMIC DNA]</scope>
    <source>
        <strain evidence="3">Nm69</strain>
    </source>
</reference>
<evidence type="ECO:0000313" key="3">
    <source>
        <dbReference type="Proteomes" id="UP000199533"/>
    </source>
</evidence>
<name>A0A1I4FGB6_9PROT</name>
<evidence type="ECO:0000313" key="2">
    <source>
        <dbReference type="EMBL" id="SFL15491.1"/>
    </source>
</evidence>
<feature type="compositionally biased region" description="Basic residues" evidence="1">
    <location>
        <begin position="134"/>
        <end position="152"/>
    </location>
</feature>
<dbReference type="Pfam" id="PF14520">
    <property type="entry name" value="HHH_5"/>
    <property type="match status" value="1"/>
</dbReference>
<proteinExistence type="predicted"/>
<keyword evidence="3" id="KW-1185">Reference proteome</keyword>
<dbReference type="RefSeq" id="WP_090702323.1">
    <property type="nucleotide sequence ID" value="NZ_FOSP01000036.1"/>
</dbReference>
<dbReference type="InterPro" id="IPR010995">
    <property type="entry name" value="DNA_repair_Rad51/TF_NusA_a-hlx"/>
</dbReference>
<feature type="compositionally biased region" description="Basic and acidic residues" evidence="1">
    <location>
        <begin position="96"/>
        <end position="115"/>
    </location>
</feature>
<dbReference type="AlphaFoldDB" id="A0A1I4FGB6"/>
<dbReference type="GO" id="GO:0000166">
    <property type="term" value="F:nucleotide binding"/>
    <property type="evidence" value="ECO:0007669"/>
    <property type="project" value="InterPro"/>
</dbReference>
<dbReference type="Proteomes" id="UP000199533">
    <property type="component" value="Unassembled WGS sequence"/>
</dbReference>
<evidence type="ECO:0000256" key="1">
    <source>
        <dbReference type="SAM" id="MobiDB-lite"/>
    </source>
</evidence>
<dbReference type="SUPFAM" id="SSF47794">
    <property type="entry name" value="Rad51 N-terminal domain-like"/>
    <property type="match status" value="1"/>
</dbReference>
<organism evidence="2 3">
    <name type="scientific">Nitrosomonas aestuarii</name>
    <dbReference type="NCBI Taxonomy" id="52441"/>
    <lineage>
        <taxon>Bacteria</taxon>
        <taxon>Pseudomonadati</taxon>
        <taxon>Pseudomonadota</taxon>
        <taxon>Betaproteobacteria</taxon>
        <taxon>Nitrosomonadales</taxon>
        <taxon>Nitrosomonadaceae</taxon>
        <taxon>Nitrosomonas</taxon>
    </lineage>
</organism>
<feature type="region of interest" description="Disordered" evidence="1">
    <location>
        <begin position="84"/>
        <end position="152"/>
    </location>
</feature>
<sequence length="152" mass="16992">MAKLTDVVGIGPVTAKVLADHHIKTPEALAAISIAALEKVPGFSNLRAKAVKKAAAVYLLKNTNNQTTITPLKQTIAKEFTNQNTTTNLSSVSPHNDAEKIKNNIKKDRKKDSLKNKTKKKIKKKEKNEEKDKTKIKKEKKKKNKKKIKKKL</sequence>
<accession>A0A1I4FGB6</accession>